<proteinExistence type="predicted"/>
<gene>
    <name evidence="1" type="ORF">DPEC_G00219600</name>
</gene>
<dbReference type="Proteomes" id="UP001157502">
    <property type="component" value="Chromosome 18"/>
</dbReference>
<keyword evidence="2" id="KW-1185">Reference proteome</keyword>
<evidence type="ECO:0000313" key="2">
    <source>
        <dbReference type="Proteomes" id="UP001157502"/>
    </source>
</evidence>
<protein>
    <submittedName>
        <fullName evidence="1">Uncharacterized protein</fullName>
    </submittedName>
</protein>
<reference evidence="1" key="1">
    <citation type="submission" date="2021-05" db="EMBL/GenBank/DDBJ databases">
        <authorList>
            <person name="Pan Q."/>
            <person name="Jouanno E."/>
            <person name="Zahm M."/>
            <person name="Klopp C."/>
            <person name="Cabau C."/>
            <person name="Louis A."/>
            <person name="Berthelot C."/>
            <person name="Parey E."/>
            <person name="Roest Crollius H."/>
            <person name="Montfort J."/>
            <person name="Robinson-Rechavi M."/>
            <person name="Bouchez O."/>
            <person name="Lampietro C."/>
            <person name="Lopez Roques C."/>
            <person name="Donnadieu C."/>
            <person name="Postlethwait J."/>
            <person name="Bobe J."/>
            <person name="Dillon D."/>
            <person name="Chandos A."/>
            <person name="von Hippel F."/>
            <person name="Guiguen Y."/>
        </authorList>
    </citation>
    <scope>NUCLEOTIDE SEQUENCE</scope>
    <source>
        <strain evidence="1">YG-Jan2019</strain>
    </source>
</reference>
<dbReference type="EMBL" id="CM055745">
    <property type="protein sequence ID" value="KAJ7998149.1"/>
    <property type="molecule type" value="Genomic_DNA"/>
</dbReference>
<evidence type="ECO:0000313" key="1">
    <source>
        <dbReference type="EMBL" id="KAJ7998149.1"/>
    </source>
</evidence>
<comment type="caution">
    <text evidence="1">The sequence shown here is derived from an EMBL/GenBank/DDBJ whole genome shotgun (WGS) entry which is preliminary data.</text>
</comment>
<accession>A0ACC2G3G2</accession>
<name>A0ACC2G3G2_DALPE</name>
<sequence>MCLAEFASHYRIVYGKETEDCKRFRLLNNMGMIQKRTRGKPAIIRYARFSEKKDPENFYGRLLKLYLPHRSESSLKTEMFPTHQEFYKDACVRLPGAQEICAVTAIVTGNQKKFEQHNKIVEQVLDDFLKNGPVEDAWNTFAPEAELDKLECLEERIQGEPLHENEQDDVPEFTRCKESGGIAVAVKAPEMSRDSLLKMYRNLNRTQACTFYSVCNWCINLVRGLNPDPFFYFVTGGAGTGKSHLIKCVYAEATKILRNLPRLREEADISMPMVLLTAFTGTASFNISGNTLHSVLKLPRSLKPPYQGLGNLIDEVCRTLPPAMTGKNSQRIEIDSSTQMVTDGCFGVIEKKNMPDLNVPSEHKKPSSSGEQSWTKV</sequence>
<organism evidence="1 2">
    <name type="scientific">Dallia pectoralis</name>
    <name type="common">Alaska blackfish</name>
    <dbReference type="NCBI Taxonomy" id="75939"/>
    <lineage>
        <taxon>Eukaryota</taxon>
        <taxon>Metazoa</taxon>
        <taxon>Chordata</taxon>
        <taxon>Craniata</taxon>
        <taxon>Vertebrata</taxon>
        <taxon>Euteleostomi</taxon>
        <taxon>Actinopterygii</taxon>
        <taxon>Neopterygii</taxon>
        <taxon>Teleostei</taxon>
        <taxon>Protacanthopterygii</taxon>
        <taxon>Esociformes</taxon>
        <taxon>Umbridae</taxon>
        <taxon>Dallia</taxon>
    </lineage>
</organism>